<keyword evidence="2" id="KW-1133">Transmembrane helix</keyword>
<feature type="compositionally biased region" description="Gly residues" evidence="1">
    <location>
        <begin position="166"/>
        <end position="176"/>
    </location>
</feature>
<protein>
    <submittedName>
        <fullName evidence="4">Uncharacterized protein</fullName>
    </submittedName>
</protein>
<dbReference type="AlphaFoldDB" id="A0A5C3KT14"/>
<evidence type="ECO:0000313" key="5">
    <source>
        <dbReference type="Proteomes" id="UP000307440"/>
    </source>
</evidence>
<dbReference type="EMBL" id="ML210216">
    <property type="protein sequence ID" value="TFK23584.1"/>
    <property type="molecule type" value="Genomic_DNA"/>
</dbReference>
<reference evidence="4 5" key="1">
    <citation type="journal article" date="2019" name="Nat. Ecol. Evol.">
        <title>Megaphylogeny resolves global patterns of mushroom evolution.</title>
        <authorList>
            <person name="Varga T."/>
            <person name="Krizsan K."/>
            <person name="Foldi C."/>
            <person name="Dima B."/>
            <person name="Sanchez-Garcia M."/>
            <person name="Sanchez-Ramirez S."/>
            <person name="Szollosi G.J."/>
            <person name="Szarkandi J.G."/>
            <person name="Papp V."/>
            <person name="Albert L."/>
            <person name="Andreopoulos W."/>
            <person name="Angelini C."/>
            <person name="Antonin V."/>
            <person name="Barry K.W."/>
            <person name="Bougher N.L."/>
            <person name="Buchanan P."/>
            <person name="Buyck B."/>
            <person name="Bense V."/>
            <person name="Catcheside P."/>
            <person name="Chovatia M."/>
            <person name="Cooper J."/>
            <person name="Damon W."/>
            <person name="Desjardin D."/>
            <person name="Finy P."/>
            <person name="Geml J."/>
            <person name="Haridas S."/>
            <person name="Hughes K."/>
            <person name="Justo A."/>
            <person name="Karasinski D."/>
            <person name="Kautmanova I."/>
            <person name="Kiss B."/>
            <person name="Kocsube S."/>
            <person name="Kotiranta H."/>
            <person name="LaButti K.M."/>
            <person name="Lechner B.E."/>
            <person name="Liimatainen K."/>
            <person name="Lipzen A."/>
            <person name="Lukacs Z."/>
            <person name="Mihaltcheva S."/>
            <person name="Morgado L.N."/>
            <person name="Niskanen T."/>
            <person name="Noordeloos M.E."/>
            <person name="Ohm R.A."/>
            <person name="Ortiz-Santana B."/>
            <person name="Ovrebo C."/>
            <person name="Racz N."/>
            <person name="Riley R."/>
            <person name="Savchenko A."/>
            <person name="Shiryaev A."/>
            <person name="Soop K."/>
            <person name="Spirin V."/>
            <person name="Szebenyi C."/>
            <person name="Tomsovsky M."/>
            <person name="Tulloss R.E."/>
            <person name="Uehling J."/>
            <person name="Grigoriev I.V."/>
            <person name="Vagvolgyi C."/>
            <person name="Papp T."/>
            <person name="Martin F.M."/>
            <person name="Miettinen O."/>
            <person name="Hibbett D.S."/>
            <person name="Nagy L.G."/>
        </authorList>
    </citation>
    <scope>NUCLEOTIDE SEQUENCE [LARGE SCALE GENOMIC DNA]</scope>
    <source>
        <strain evidence="4 5">CBS 121175</strain>
    </source>
</reference>
<proteinExistence type="predicted"/>
<feature type="compositionally biased region" description="Pro residues" evidence="1">
    <location>
        <begin position="189"/>
        <end position="199"/>
    </location>
</feature>
<feature type="region of interest" description="Disordered" evidence="1">
    <location>
        <begin position="392"/>
        <end position="428"/>
    </location>
</feature>
<feature type="compositionally biased region" description="Polar residues" evidence="1">
    <location>
        <begin position="287"/>
        <end position="301"/>
    </location>
</feature>
<evidence type="ECO:0000313" key="4">
    <source>
        <dbReference type="EMBL" id="TFK23584.1"/>
    </source>
</evidence>
<accession>A0A5C3KT14</accession>
<name>A0A5C3KT14_COPMA</name>
<evidence type="ECO:0000256" key="1">
    <source>
        <dbReference type="SAM" id="MobiDB-lite"/>
    </source>
</evidence>
<keyword evidence="2" id="KW-0812">Transmembrane</keyword>
<feature type="chain" id="PRO_5022858459" evidence="3">
    <location>
        <begin position="22"/>
        <end position="428"/>
    </location>
</feature>
<feature type="region of interest" description="Disordered" evidence="1">
    <location>
        <begin position="266"/>
        <end position="301"/>
    </location>
</feature>
<feature type="region of interest" description="Disordered" evidence="1">
    <location>
        <begin position="163"/>
        <end position="204"/>
    </location>
</feature>
<dbReference type="Proteomes" id="UP000307440">
    <property type="component" value="Unassembled WGS sequence"/>
</dbReference>
<feature type="compositionally biased region" description="Low complexity" evidence="1">
    <location>
        <begin position="400"/>
        <end position="414"/>
    </location>
</feature>
<keyword evidence="3" id="KW-0732">Signal</keyword>
<keyword evidence="5" id="KW-1185">Reference proteome</keyword>
<feature type="signal peptide" evidence="3">
    <location>
        <begin position="1"/>
        <end position="21"/>
    </location>
</feature>
<feature type="compositionally biased region" description="Basic and acidic residues" evidence="1">
    <location>
        <begin position="277"/>
        <end position="286"/>
    </location>
</feature>
<evidence type="ECO:0000256" key="3">
    <source>
        <dbReference type="SAM" id="SignalP"/>
    </source>
</evidence>
<sequence>MCSHVLWLFLLVASFVYSATALRNVTVDDDSERIAYRPPGAWFMSDNHTLDHGYAHMLTQTPNASATFNFTGVAIYFLSPLWPYLVTTAISLDSGPVTLVNLVDRSRPDTGGFGEETVQSRVIWSAINLNNTQHTLRMSVGASQPFAVVDGLIYTELGESGLEDPAGGGGGGGSGNGSSQVETSTPSLPTAPPGPPPPEDPAKARNTRIAVGTALGFLGALIISLFVWFCVRRKRASRPLSEAWTIASGTSRATFLPKAKEAGSSLAANGGLSNGLKKADWERDGSSRVSPTMSRSTHTDQTVWQSPRLGYVGIPSPLASPASAASRSAIYSAAGYPAGVRESDNYDFRSTTTSPSPYVPGSTLATIVENSPVSTPSGGEERATEYISAARGARPAMTPSDATSHTLASSSTSAMNVSGHLPPKPGYF</sequence>
<dbReference type="STRING" id="230819.A0A5C3KT14"/>
<organism evidence="4 5">
    <name type="scientific">Coprinopsis marcescibilis</name>
    <name type="common">Agaric fungus</name>
    <name type="synonym">Psathyrella marcescibilis</name>
    <dbReference type="NCBI Taxonomy" id="230819"/>
    <lineage>
        <taxon>Eukaryota</taxon>
        <taxon>Fungi</taxon>
        <taxon>Dikarya</taxon>
        <taxon>Basidiomycota</taxon>
        <taxon>Agaricomycotina</taxon>
        <taxon>Agaricomycetes</taxon>
        <taxon>Agaricomycetidae</taxon>
        <taxon>Agaricales</taxon>
        <taxon>Agaricineae</taxon>
        <taxon>Psathyrellaceae</taxon>
        <taxon>Coprinopsis</taxon>
    </lineage>
</organism>
<dbReference type="Gene3D" id="2.60.120.260">
    <property type="entry name" value="Galactose-binding domain-like"/>
    <property type="match status" value="1"/>
</dbReference>
<keyword evidence="2" id="KW-0472">Membrane</keyword>
<feature type="transmembrane region" description="Helical" evidence="2">
    <location>
        <begin position="209"/>
        <end position="231"/>
    </location>
</feature>
<evidence type="ECO:0000256" key="2">
    <source>
        <dbReference type="SAM" id="Phobius"/>
    </source>
</evidence>
<gene>
    <name evidence="4" type="ORF">FA15DRAFT_670400</name>
</gene>
<dbReference type="OrthoDB" id="3234968at2759"/>